<accession>A0A2P6PTN6</accession>
<comment type="caution">
    <text evidence="2">The sequence shown here is derived from an EMBL/GenBank/DDBJ whole genome shotgun (WGS) entry which is preliminary data.</text>
</comment>
<dbReference type="Gramene" id="PRQ25288">
    <property type="protein sequence ID" value="PRQ25288"/>
    <property type="gene ID" value="RchiOBHm_Chr6g0281921"/>
</dbReference>
<keyword evidence="3" id="KW-1185">Reference proteome</keyword>
<dbReference type="Proteomes" id="UP000238479">
    <property type="component" value="Chromosome 6"/>
</dbReference>
<dbReference type="AlphaFoldDB" id="A0A2P6PTN6"/>
<name>A0A2P6PTN6_ROSCH</name>
<feature type="region of interest" description="Disordered" evidence="1">
    <location>
        <begin position="1"/>
        <end position="75"/>
    </location>
</feature>
<reference evidence="2 3" key="1">
    <citation type="journal article" date="2018" name="Nat. Genet.">
        <title>The Rosa genome provides new insights in the design of modern roses.</title>
        <authorList>
            <person name="Bendahmane M."/>
        </authorList>
    </citation>
    <scope>NUCLEOTIDE SEQUENCE [LARGE SCALE GENOMIC DNA]</scope>
    <source>
        <strain evidence="3">cv. Old Blush</strain>
    </source>
</reference>
<evidence type="ECO:0000313" key="2">
    <source>
        <dbReference type="EMBL" id="PRQ25288.1"/>
    </source>
</evidence>
<feature type="compositionally biased region" description="Basic and acidic residues" evidence="1">
    <location>
        <begin position="37"/>
        <end position="52"/>
    </location>
</feature>
<evidence type="ECO:0000256" key="1">
    <source>
        <dbReference type="SAM" id="MobiDB-lite"/>
    </source>
</evidence>
<proteinExistence type="predicted"/>
<evidence type="ECO:0000313" key="3">
    <source>
        <dbReference type="Proteomes" id="UP000238479"/>
    </source>
</evidence>
<gene>
    <name evidence="2" type="ORF">RchiOBHm_Chr6g0281921</name>
</gene>
<dbReference type="EMBL" id="PDCK01000044">
    <property type="protein sequence ID" value="PRQ25288.1"/>
    <property type="molecule type" value="Genomic_DNA"/>
</dbReference>
<organism evidence="2 3">
    <name type="scientific">Rosa chinensis</name>
    <name type="common">China rose</name>
    <dbReference type="NCBI Taxonomy" id="74649"/>
    <lineage>
        <taxon>Eukaryota</taxon>
        <taxon>Viridiplantae</taxon>
        <taxon>Streptophyta</taxon>
        <taxon>Embryophyta</taxon>
        <taxon>Tracheophyta</taxon>
        <taxon>Spermatophyta</taxon>
        <taxon>Magnoliopsida</taxon>
        <taxon>eudicotyledons</taxon>
        <taxon>Gunneridae</taxon>
        <taxon>Pentapetalae</taxon>
        <taxon>rosids</taxon>
        <taxon>fabids</taxon>
        <taxon>Rosales</taxon>
        <taxon>Rosaceae</taxon>
        <taxon>Rosoideae</taxon>
        <taxon>Rosoideae incertae sedis</taxon>
        <taxon>Rosa</taxon>
    </lineage>
</organism>
<protein>
    <submittedName>
        <fullName evidence="2">Uncharacterized protein</fullName>
    </submittedName>
</protein>
<feature type="compositionally biased region" description="Basic residues" evidence="1">
    <location>
        <begin position="53"/>
        <end position="66"/>
    </location>
</feature>
<sequence length="75" mass="8250">MDIPNYSSSDLDHNLYPDGSVGLGKNPDVPSSNVDCLAKEVQEGPSPSEHKSIKEKKKAKRARNKKLVQEEKESA</sequence>